<proteinExistence type="predicted"/>
<keyword evidence="2" id="KW-1133">Transmembrane helix</keyword>
<evidence type="ECO:0000313" key="3">
    <source>
        <dbReference type="EMBL" id="MBY19865.1"/>
    </source>
</evidence>
<reference evidence="3" key="1">
    <citation type="submission" date="2018-04" db="EMBL/GenBank/DDBJ databases">
        <title>Transcriptome of Schizaphis graminum biotype I.</title>
        <authorList>
            <person name="Scully E.D."/>
            <person name="Geib S.M."/>
            <person name="Palmer N.A."/>
            <person name="Koch K."/>
            <person name="Bradshaw J."/>
            <person name="Heng-Moss T."/>
            <person name="Sarath G."/>
        </authorList>
    </citation>
    <scope>NUCLEOTIDE SEQUENCE</scope>
</reference>
<keyword evidence="2" id="KW-0472">Membrane</keyword>
<keyword evidence="2" id="KW-0812">Transmembrane</keyword>
<organism evidence="3">
    <name type="scientific">Schizaphis graminum</name>
    <name type="common">Green bug aphid</name>
    <dbReference type="NCBI Taxonomy" id="13262"/>
    <lineage>
        <taxon>Eukaryota</taxon>
        <taxon>Metazoa</taxon>
        <taxon>Ecdysozoa</taxon>
        <taxon>Arthropoda</taxon>
        <taxon>Hexapoda</taxon>
        <taxon>Insecta</taxon>
        <taxon>Pterygota</taxon>
        <taxon>Neoptera</taxon>
        <taxon>Paraneoptera</taxon>
        <taxon>Hemiptera</taxon>
        <taxon>Sternorrhyncha</taxon>
        <taxon>Aphidomorpha</taxon>
        <taxon>Aphidoidea</taxon>
        <taxon>Aphididae</taxon>
        <taxon>Aphidini</taxon>
        <taxon>Schizaphis</taxon>
    </lineage>
</organism>
<evidence type="ECO:0000256" key="2">
    <source>
        <dbReference type="SAM" id="Phobius"/>
    </source>
</evidence>
<protein>
    <submittedName>
        <fullName evidence="3">Uncharacterized protein</fullName>
    </submittedName>
</protein>
<feature type="transmembrane region" description="Helical" evidence="2">
    <location>
        <begin position="209"/>
        <end position="227"/>
    </location>
</feature>
<gene>
    <name evidence="3" type="ORF">g.83590</name>
</gene>
<dbReference type="AlphaFoldDB" id="A0A2S2NRU4"/>
<name>A0A2S2NRU4_SCHGA</name>
<sequence>MTSIRTQVQPVQRVAGGGARHVSLHPAGRVRAGTAEPAAEVRVHGGRAARGHEAHLAHAGHGRVHGVHARAVRRARPPAAGGPVQPVDVQRAGVHARRAADQRVAGRRVPAAAQLQHEVLRVAEHQVPDRRGAPVRHQSLPPGPGRRGAAPRGRRRVPGAARRQRPRHDAVGGLSHDMTMMTTMQHAALHLVVTSQLCSPTTRQDNDDFVFFNVIFFFFFFENRLILAYPPPPPPKSCFP</sequence>
<evidence type="ECO:0000256" key="1">
    <source>
        <dbReference type="SAM" id="MobiDB-lite"/>
    </source>
</evidence>
<dbReference type="EMBL" id="GGMR01007246">
    <property type="protein sequence ID" value="MBY19865.1"/>
    <property type="molecule type" value="Transcribed_RNA"/>
</dbReference>
<feature type="compositionally biased region" description="Basic residues" evidence="1">
    <location>
        <begin position="152"/>
        <end position="166"/>
    </location>
</feature>
<feature type="region of interest" description="Disordered" evidence="1">
    <location>
        <begin position="128"/>
        <end position="174"/>
    </location>
</feature>
<accession>A0A2S2NRU4</accession>